<dbReference type="InterPro" id="IPR012867">
    <property type="entry name" value="DUF1648"/>
</dbReference>
<keyword evidence="1" id="KW-0472">Membrane</keyword>
<feature type="domain" description="DUF1648" evidence="2">
    <location>
        <begin position="19"/>
        <end position="61"/>
    </location>
</feature>
<keyword evidence="1" id="KW-0812">Transmembrane</keyword>
<reference evidence="3 4" key="1">
    <citation type="submission" date="2016-10" db="EMBL/GenBank/DDBJ databases">
        <authorList>
            <person name="de Groot N.N."/>
        </authorList>
    </citation>
    <scope>NUCLEOTIDE SEQUENCE [LARGE SCALE GENOMIC DNA]</scope>
    <source>
        <strain evidence="3 4">DSM 21632</strain>
    </source>
</reference>
<feature type="transmembrane region" description="Helical" evidence="1">
    <location>
        <begin position="119"/>
        <end position="138"/>
    </location>
</feature>
<evidence type="ECO:0000259" key="2">
    <source>
        <dbReference type="Pfam" id="PF07853"/>
    </source>
</evidence>
<gene>
    <name evidence="3" type="ORF">SAMN05192534_110104</name>
</gene>
<dbReference type="RefSeq" id="WP_091273496.1">
    <property type="nucleotide sequence ID" value="NZ_FNDK01000010.1"/>
</dbReference>
<keyword evidence="1" id="KW-1133">Transmembrane helix</keyword>
<organism evidence="3 4">
    <name type="scientific">Alteribacillus persepolensis</name>
    <dbReference type="NCBI Taxonomy" id="568899"/>
    <lineage>
        <taxon>Bacteria</taxon>
        <taxon>Bacillati</taxon>
        <taxon>Bacillota</taxon>
        <taxon>Bacilli</taxon>
        <taxon>Bacillales</taxon>
        <taxon>Bacillaceae</taxon>
        <taxon>Alteribacillus</taxon>
    </lineage>
</organism>
<accession>A0A1G8EX19</accession>
<feature type="transmembrane region" description="Helical" evidence="1">
    <location>
        <begin position="57"/>
        <end position="80"/>
    </location>
</feature>
<evidence type="ECO:0000313" key="4">
    <source>
        <dbReference type="Proteomes" id="UP000199163"/>
    </source>
</evidence>
<feature type="transmembrane region" description="Helical" evidence="1">
    <location>
        <begin position="150"/>
        <end position="168"/>
    </location>
</feature>
<dbReference type="AlphaFoldDB" id="A0A1G8EX19"/>
<sequence length="176" mass="20633">MWKKIKKYYSPVLDVLTFLILILTILYVVYHYRYLPAEIPRHFNFAGEPDAWSSKTMIIGLGVLYIFIIVQCFILNYFLIMRPKNPQNVLHVINLPFMKKDELSNHQAMDIRTHTARMIAVLNLLVSILFSAIHYGMIQTAYANQEGLGIVVPIITVILLLLPILYIWRIYREIKH</sequence>
<evidence type="ECO:0000313" key="3">
    <source>
        <dbReference type="EMBL" id="SDH74400.1"/>
    </source>
</evidence>
<dbReference type="EMBL" id="FNDK01000010">
    <property type="protein sequence ID" value="SDH74400.1"/>
    <property type="molecule type" value="Genomic_DNA"/>
</dbReference>
<proteinExistence type="predicted"/>
<keyword evidence="4" id="KW-1185">Reference proteome</keyword>
<feature type="transmembrane region" description="Helical" evidence="1">
    <location>
        <begin position="12"/>
        <end position="30"/>
    </location>
</feature>
<protein>
    <recommendedName>
        <fullName evidence="2">DUF1648 domain-containing protein</fullName>
    </recommendedName>
</protein>
<dbReference type="STRING" id="568899.SAMN05192534_110104"/>
<dbReference type="Pfam" id="PF07853">
    <property type="entry name" value="DUF1648"/>
    <property type="match status" value="1"/>
</dbReference>
<dbReference type="Proteomes" id="UP000199163">
    <property type="component" value="Unassembled WGS sequence"/>
</dbReference>
<evidence type="ECO:0000256" key="1">
    <source>
        <dbReference type="SAM" id="Phobius"/>
    </source>
</evidence>
<name>A0A1G8EX19_9BACI</name>
<dbReference type="OrthoDB" id="9808690at2"/>